<keyword evidence="9" id="KW-0472">Membrane</keyword>
<evidence type="ECO:0000313" key="13">
    <source>
        <dbReference type="Proteomes" id="UP000188169"/>
    </source>
</evidence>
<evidence type="ECO:0000256" key="9">
    <source>
        <dbReference type="ARBA" id="ARBA00023136"/>
    </source>
</evidence>
<keyword evidence="3" id="KW-1003">Cell membrane</keyword>
<reference evidence="13" key="1">
    <citation type="submission" date="2017-02" db="EMBL/GenBank/DDBJ databases">
        <authorList>
            <person name="Mornico D."/>
        </authorList>
    </citation>
    <scope>NUCLEOTIDE SEQUENCE [LARGE SCALE GENOMIC DNA]</scope>
</reference>
<feature type="domain" description="Peptidase S49 N-terminal proteobacteria" evidence="11">
    <location>
        <begin position="9"/>
        <end position="121"/>
    </location>
</feature>
<comment type="similarity">
    <text evidence="2">Belongs to the peptidase S49 family.</text>
</comment>
<name>A0A1R4EIG0_9GAMM</name>
<feature type="domain" description="Peptidase S49" evidence="10">
    <location>
        <begin position="125"/>
        <end position="269"/>
    </location>
</feature>
<evidence type="ECO:0000259" key="10">
    <source>
        <dbReference type="Pfam" id="PF01343"/>
    </source>
</evidence>
<evidence type="ECO:0000313" key="12">
    <source>
        <dbReference type="EMBL" id="SJM38317.1"/>
    </source>
</evidence>
<dbReference type="GO" id="GO:0006508">
    <property type="term" value="P:proteolysis"/>
    <property type="evidence" value="ECO:0007669"/>
    <property type="project" value="UniProtKB-KW"/>
</dbReference>
<gene>
    <name evidence="12" type="primary">sohB</name>
    <name evidence="12" type="ORF">A1019T_02307</name>
</gene>
<keyword evidence="6 12" id="KW-0378">Hydrolase</keyword>
<evidence type="ECO:0000256" key="6">
    <source>
        <dbReference type="ARBA" id="ARBA00022801"/>
    </source>
</evidence>
<protein>
    <submittedName>
        <fullName evidence="12">Putative protease SohB</fullName>
        <ecNumber evidence="12">3.4.21.-</ecNumber>
    </submittedName>
</protein>
<dbReference type="Pfam" id="PF08496">
    <property type="entry name" value="Peptidase_S49_N"/>
    <property type="match status" value="1"/>
</dbReference>
<dbReference type="Pfam" id="PF01343">
    <property type="entry name" value="Peptidase_S49"/>
    <property type="match status" value="1"/>
</dbReference>
<dbReference type="PANTHER" id="PTHR42987">
    <property type="entry name" value="PEPTIDASE S49"/>
    <property type="match status" value="1"/>
</dbReference>
<evidence type="ECO:0000259" key="11">
    <source>
        <dbReference type="Pfam" id="PF08496"/>
    </source>
</evidence>
<dbReference type="AlphaFoldDB" id="A0A1R4EIG0"/>
<keyword evidence="8" id="KW-1133">Transmembrane helix</keyword>
<evidence type="ECO:0000256" key="7">
    <source>
        <dbReference type="ARBA" id="ARBA00022825"/>
    </source>
</evidence>
<keyword evidence="13" id="KW-1185">Reference proteome</keyword>
<dbReference type="EC" id="3.4.21.-" evidence="12"/>
<dbReference type="PANTHER" id="PTHR42987:SF4">
    <property type="entry name" value="PROTEASE SOHB-RELATED"/>
    <property type="match status" value="1"/>
</dbReference>
<dbReference type="Gene3D" id="6.20.330.10">
    <property type="match status" value="1"/>
</dbReference>
<organism evidence="12 13">
    <name type="scientific">Psychrobacter pasteurii</name>
    <dbReference type="NCBI Taxonomy" id="1945520"/>
    <lineage>
        <taxon>Bacteria</taxon>
        <taxon>Pseudomonadati</taxon>
        <taxon>Pseudomonadota</taxon>
        <taxon>Gammaproteobacteria</taxon>
        <taxon>Moraxellales</taxon>
        <taxon>Moraxellaceae</taxon>
        <taxon>Psychrobacter</taxon>
    </lineage>
</organism>
<evidence type="ECO:0000256" key="8">
    <source>
        <dbReference type="ARBA" id="ARBA00022989"/>
    </source>
</evidence>
<dbReference type="InterPro" id="IPR047272">
    <property type="entry name" value="S49_SppA_C"/>
</dbReference>
<evidence type="ECO:0000256" key="2">
    <source>
        <dbReference type="ARBA" id="ARBA00008683"/>
    </source>
</evidence>
<dbReference type="InterPro" id="IPR029045">
    <property type="entry name" value="ClpP/crotonase-like_dom_sf"/>
</dbReference>
<dbReference type="Proteomes" id="UP000188169">
    <property type="component" value="Unassembled WGS sequence"/>
</dbReference>
<evidence type="ECO:0000256" key="3">
    <source>
        <dbReference type="ARBA" id="ARBA00022475"/>
    </source>
</evidence>
<dbReference type="STRING" id="1945520.A1019T_02307"/>
<dbReference type="RefSeq" id="WP_077449670.1">
    <property type="nucleotide sequence ID" value="NZ_FUGD01000140.1"/>
</dbReference>
<dbReference type="SUPFAM" id="SSF52096">
    <property type="entry name" value="ClpP/crotonase"/>
    <property type="match status" value="1"/>
</dbReference>
<dbReference type="NCBIfam" id="NF008745">
    <property type="entry name" value="PRK11778.1"/>
    <property type="match status" value="1"/>
</dbReference>
<dbReference type="GO" id="GO:0004252">
    <property type="term" value="F:serine-type endopeptidase activity"/>
    <property type="evidence" value="ECO:0007669"/>
    <property type="project" value="InterPro"/>
</dbReference>
<keyword evidence="4 12" id="KW-0645">Protease</keyword>
<keyword evidence="7" id="KW-0720">Serine protease</keyword>
<sequence length="332" mass="37025">MLFHPAKNPVELKVIHLNKSQEQRRKSLIEATEDKNAVKQFQKALAKKAKQKLKDKGKSKKKEKRIFVLDFDGDIKASAVKHLREEISTIISTANKDDEVVVRLESGGGMVHGYGLAAAQLVRLKEAGLTLTICVDKIAASGGYMMACVADKILAAPFAVVGSIGVVSQMPNFNKWLKKHDIDYEMFTAGEYKRTVTMFGENDDEDRAKYTEELEQTHELFKHFVTTYRPELDLAKVANGDHWYGEDALKLNLVDELSTSDAYLLQQMEKYQAYALLSRQKPTFAEKLGLANAAHSAVSGVVSIATKSALTALGDKLPEVMSKIEQDKRLKF</sequence>
<dbReference type="OrthoDB" id="5614232at2"/>
<accession>A0A1R4EIG0</accession>
<evidence type="ECO:0000256" key="1">
    <source>
        <dbReference type="ARBA" id="ARBA00004236"/>
    </source>
</evidence>
<dbReference type="Gene3D" id="3.90.226.10">
    <property type="entry name" value="2-enoyl-CoA Hydratase, Chain A, domain 1"/>
    <property type="match status" value="1"/>
</dbReference>
<evidence type="ECO:0000256" key="4">
    <source>
        <dbReference type="ARBA" id="ARBA00022670"/>
    </source>
</evidence>
<dbReference type="InterPro" id="IPR002142">
    <property type="entry name" value="Peptidase_S49"/>
</dbReference>
<dbReference type="GO" id="GO:0005886">
    <property type="term" value="C:plasma membrane"/>
    <property type="evidence" value="ECO:0007669"/>
    <property type="project" value="UniProtKB-SubCell"/>
</dbReference>
<proteinExistence type="inferred from homology"/>
<comment type="subcellular location">
    <subcellularLocation>
        <location evidence="1">Cell membrane</location>
    </subcellularLocation>
</comment>
<dbReference type="EMBL" id="FUGD01000140">
    <property type="protein sequence ID" value="SJM38317.1"/>
    <property type="molecule type" value="Genomic_DNA"/>
</dbReference>
<dbReference type="InterPro" id="IPR013703">
    <property type="entry name" value="Peptidase_S49_N_proteobac"/>
</dbReference>
<evidence type="ECO:0000256" key="5">
    <source>
        <dbReference type="ARBA" id="ARBA00022692"/>
    </source>
</evidence>
<dbReference type="CDD" id="cd07023">
    <property type="entry name" value="S49_Sppa_N_C"/>
    <property type="match status" value="1"/>
</dbReference>
<keyword evidence="5" id="KW-0812">Transmembrane</keyword>